<dbReference type="NCBIfam" id="TIGR00379">
    <property type="entry name" value="cobB"/>
    <property type="match status" value="1"/>
</dbReference>
<evidence type="ECO:0000313" key="9">
    <source>
        <dbReference type="EMBL" id="SET06001.1"/>
    </source>
</evidence>
<dbReference type="Proteomes" id="UP000199820">
    <property type="component" value="Unassembled WGS sequence"/>
</dbReference>
<dbReference type="PANTHER" id="PTHR43873">
    <property type="entry name" value="COBYRINATE A,C-DIAMIDE SYNTHASE"/>
    <property type="match status" value="1"/>
</dbReference>
<comment type="cofactor">
    <cofactor evidence="1">
        <name>Mg(2+)</name>
        <dbReference type="ChEBI" id="CHEBI:18420"/>
    </cofactor>
</comment>
<evidence type="ECO:0000259" key="8">
    <source>
        <dbReference type="Pfam" id="PF07685"/>
    </source>
</evidence>
<evidence type="ECO:0000256" key="5">
    <source>
        <dbReference type="ARBA" id="ARBA00022842"/>
    </source>
</evidence>
<evidence type="ECO:0000313" key="10">
    <source>
        <dbReference type="Proteomes" id="UP000199820"/>
    </source>
</evidence>
<dbReference type="Gene3D" id="3.40.50.880">
    <property type="match status" value="1"/>
</dbReference>
<evidence type="ECO:0000259" key="7">
    <source>
        <dbReference type="Pfam" id="PF01656"/>
    </source>
</evidence>
<dbReference type="SUPFAM" id="SSF52540">
    <property type="entry name" value="P-loop containing nucleoside triphosphate hydrolases"/>
    <property type="match status" value="1"/>
</dbReference>
<evidence type="ECO:0000256" key="3">
    <source>
        <dbReference type="ARBA" id="ARBA00022741"/>
    </source>
</evidence>
<dbReference type="RefSeq" id="WP_074648450.1">
    <property type="nucleotide sequence ID" value="NZ_FOIL01000004.1"/>
</dbReference>
<reference evidence="9 10" key="1">
    <citation type="submission" date="2016-10" db="EMBL/GenBank/DDBJ databases">
        <authorList>
            <person name="de Groot N.N."/>
        </authorList>
    </citation>
    <scope>NUCLEOTIDE SEQUENCE [LARGE SCALE GENOMIC DNA]</scope>
    <source>
        <strain evidence="9 10">KH1P1</strain>
    </source>
</reference>
<dbReference type="InterPro" id="IPR029062">
    <property type="entry name" value="Class_I_gatase-like"/>
</dbReference>
<keyword evidence="4" id="KW-0067">ATP-binding</keyword>
<organism evidence="9 10">
    <name type="scientific">[Clostridium] aminophilum</name>
    <dbReference type="NCBI Taxonomy" id="1526"/>
    <lineage>
        <taxon>Bacteria</taxon>
        <taxon>Bacillati</taxon>
        <taxon>Bacillota</taxon>
        <taxon>Clostridia</taxon>
        <taxon>Lachnospirales</taxon>
        <taxon>Lachnospiraceae</taxon>
    </lineage>
</organism>
<protein>
    <submittedName>
        <fullName evidence="9">Cobyrinic acid a,c-diamide synthase</fullName>
    </submittedName>
</protein>
<keyword evidence="5" id="KW-0460">Magnesium</keyword>
<accession>A0A1I0BGI2</accession>
<keyword evidence="2" id="KW-0436">Ligase</keyword>
<proteinExistence type="predicted"/>
<dbReference type="InterPro" id="IPR002586">
    <property type="entry name" value="CobQ/CobB/MinD/ParA_Nub-bd_dom"/>
</dbReference>
<sequence length="474" mass="52655">MEKTQRKSGRRIPRILLTAPKSGSGKTLITCGMIEVFRRRDRKPAAFKCGPDYIDPMFHRYVSGVGGANLDSFFLDETGVRRVLAETVSETESGSCVIEGVMGYYDGVSGTELTASTYDIARITRTPAILIIDAKGASRSLVPLISGFLHYPTASEDPGQRGSGIAGVILNRTTAMMAKVLGEMIRKECGIPVLGFLPESEDWKMESRHLGLCLPHEITDLRRKIGLLADQMEKSFDMDAIFALADGAEPVEAGARSETEKAITPESTRRRVRIAAAADEAFCFYYQENRRMMEKMGAEIVPFSPIHDAKLPEGISGLILEGGYPELFARELSENHAMLAQIRAMAEQSMPILAECGGFMYLHEELEGDDGKNYPAAGVIRGRAFRTPKLGRFGYISLSGPHSDGIRGHEYHYWDSSDCGGDWMAVKPNGRSWRCIHDRDGMIAGFPHLYYPSDPDFVENWLAMCRNWRQTDER</sequence>
<dbReference type="STRING" id="1526.SAMN02910262_00406"/>
<evidence type="ECO:0000256" key="6">
    <source>
        <dbReference type="ARBA" id="ARBA00022962"/>
    </source>
</evidence>
<evidence type="ECO:0000256" key="4">
    <source>
        <dbReference type="ARBA" id="ARBA00022840"/>
    </source>
</evidence>
<dbReference type="CDD" id="cd03130">
    <property type="entry name" value="GATase1_CobB"/>
    <property type="match status" value="1"/>
</dbReference>
<dbReference type="AlphaFoldDB" id="A0A1I0BGI2"/>
<dbReference type="PROSITE" id="PS51274">
    <property type="entry name" value="GATASE_COBBQ"/>
    <property type="match status" value="1"/>
</dbReference>
<name>A0A1I0BGI2_9FIRM</name>
<dbReference type="GO" id="GO:0042242">
    <property type="term" value="F:cobyrinic acid a,c-diamide synthase activity"/>
    <property type="evidence" value="ECO:0007669"/>
    <property type="project" value="InterPro"/>
</dbReference>
<dbReference type="InterPro" id="IPR004484">
    <property type="entry name" value="CbiA/CobB_synth"/>
</dbReference>
<keyword evidence="10" id="KW-1185">Reference proteome</keyword>
<dbReference type="InterPro" id="IPR011698">
    <property type="entry name" value="GATase_3"/>
</dbReference>
<keyword evidence="3" id="KW-0547">Nucleotide-binding</keyword>
<dbReference type="Gene3D" id="3.40.50.300">
    <property type="entry name" value="P-loop containing nucleotide triphosphate hydrolases"/>
    <property type="match status" value="1"/>
</dbReference>
<dbReference type="PANTHER" id="PTHR43873:SF1">
    <property type="entry name" value="COBYRINATE A,C-DIAMIDE SYNTHASE"/>
    <property type="match status" value="1"/>
</dbReference>
<dbReference type="SUPFAM" id="SSF52317">
    <property type="entry name" value="Class I glutamine amidotransferase-like"/>
    <property type="match status" value="1"/>
</dbReference>
<feature type="domain" description="CobB/CobQ-like glutamine amidotransferase" evidence="8">
    <location>
        <begin position="273"/>
        <end position="422"/>
    </location>
</feature>
<feature type="domain" description="CobQ/CobB/MinD/ParA nucleotide binding" evidence="7">
    <location>
        <begin position="15"/>
        <end position="209"/>
    </location>
</feature>
<dbReference type="Pfam" id="PF07685">
    <property type="entry name" value="GATase_3"/>
    <property type="match status" value="1"/>
</dbReference>
<dbReference type="Pfam" id="PF01656">
    <property type="entry name" value="CbiA"/>
    <property type="match status" value="1"/>
</dbReference>
<evidence type="ECO:0000256" key="1">
    <source>
        <dbReference type="ARBA" id="ARBA00001946"/>
    </source>
</evidence>
<dbReference type="EMBL" id="FOIL01000004">
    <property type="protein sequence ID" value="SET06001.1"/>
    <property type="molecule type" value="Genomic_DNA"/>
</dbReference>
<dbReference type="GO" id="GO:0005524">
    <property type="term" value="F:ATP binding"/>
    <property type="evidence" value="ECO:0007669"/>
    <property type="project" value="UniProtKB-KW"/>
</dbReference>
<evidence type="ECO:0000256" key="2">
    <source>
        <dbReference type="ARBA" id="ARBA00022598"/>
    </source>
</evidence>
<keyword evidence="6" id="KW-0315">Glutamine amidotransferase</keyword>
<dbReference type="NCBIfam" id="NF002204">
    <property type="entry name" value="PRK01077.1"/>
    <property type="match status" value="1"/>
</dbReference>
<dbReference type="InterPro" id="IPR027417">
    <property type="entry name" value="P-loop_NTPase"/>
</dbReference>
<gene>
    <name evidence="9" type="ORF">SAMN04487771_100443</name>
</gene>